<feature type="compositionally biased region" description="Acidic residues" evidence="2">
    <location>
        <begin position="1865"/>
        <end position="1879"/>
    </location>
</feature>
<dbReference type="InterPro" id="IPR029058">
    <property type="entry name" value="AB_hydrolase_fold"/>
</dbReference>
<feature type="active site" evidence="1">
    <location>
        <position position="979"/>
    </location>
</feature>
<reference evidence="4" key="1">
    <citation type="submission" date="2020-10" db="EMBL/GenBank/DDBJ databases">
        <authorList>
            <person name="Sedaghatjoo S."/>
        </authorList>
    </citation>
    <scope>NUCLEOTIDE SEQUENCE</scope>
    <source>
        <strain evidence="4">AZH3</strain>
    </source>
</reference>
<feature type="region of interest" description="Disordered" evidence="2">
    <location>
        <begin position="1195"/>
        <end position="1244"/>
    </location>
</feature>
<dbReference type="PANTHER" id="PTHR23025:SF3">
    <property type="entry name" value="HORMONE-SENSITIVE LIPASE"/>
    <property type="match status" value="1"/>
</dbReference>
<feature type="compositionally biased region" description="Low complexity" evidence="2">
    <location>
        <begin position="36"/>
        <end position="48"/>
    </location>
</feature>
<evidence type="ECO:0000256" key="2">
    <source>
        <dbReference type="SAM" id="MobiDB-lite"/>
    </source>
</evidence>
<dbReference type="SUPFAM" id="SSF53474">
    <property type="entry name" value="alpha/beta-Hydrolases"/>
    <property type="match status" value="1"/>
</dbReference>
<dbReference type="InterPro" id="IPR033140">
    <property type="entry name" value="Lipase_GDXG_put_SER_AS"/>
</dbReference>
<dbReference type="PANTHER" id="PTHR23025">
    <property type="entry name" value="TRIACYLGLYCEROL LIPASE"/>
    <property type="match status" value="1"/>
</dbReference>
<organism evidence="4 5">
    <name type="scientific">Tilletia caries</name>
    <name type="common">wheat bunt fungus</name>
    <dbReference type="NCBI Taxonomy" id="13290"/>
    <lineage>
        <taxon>Eukaryota</taxon>
        <taxon>Fungi</taxon>
        <taxon>Dikarya</taxon>
        <taxon>Basidiomycota</taxon>
        <taxon>Ustilaginomycotina</taxon>
        <taxon>Exobasidiomycetes</taxon>
        <taxon>Tilletiales</taxon>
        <taxon>Tilletiaceae</taxon>
        <taxon>Tilletia</taxon>
    </lineage>
</organism>
<feature type="region of interest" description="Disordered" evidence="2">
    <location>
        <begin position="1072"/>
        <end position="1115"/>
    </location>
</feature>
<dbReference type="Gene3D" id="3.40.50.1820">
    <property type="entry name" value="alpha/beta hydrolase"/>
    <property type="match status" value="2"/>
</dbReference>
<gene>
    <name evidence="4" type="ORF">JKIAZH3_G9194</name>
</gene>
<keyword evidence="5" id="KW-1185">Reference proteome</keyword>
<feature type="compositionally biased region" description="Basic and acidic residues" evidence="2">
    <location>
        <begin position="1341"/>
        <end position="1353"/>
    </location>
</feature>
<feature type="compositionally biased region" description="Low complexity" evidence="2">
    <location>
        <begin position="1642"/>
        <end position="1651"/>
    </location>
</feature>
<feature type="region of interest" description="Disordered" evidence="2">
    <location>
        <begin position="1603"/>
        <end position="1835"/>
    </location>
</feature>
<feature type="region of interest" description="Disordered" evidence="2">
    <location>
        <begin position="1259"/>
        <end position="1294"/>
    </location>
</feature>
<feature type="compositionally biased region" description="Basic and acidic residues" evidence="2">
    <location>
        <begin position="1228"/>
        <end position="1240"/>
    </location>
</feature>
<feature type="domain" description="Alpha/beta hydrolase fold-3" evidence="3">
    <location>
        <begin position="881"/>
        <end position="1002"/>
    </location>
</feature>
<sequence length="1879" mass="202587">MPGGVSSAPPLLAFGHHAYDASLRPGAPRPLPSAPTPTYTSSTPADEAHARPAPGLLLALRADIFDLLHAFAHGERTYAGFVQLWEKSGWARVWFVFGEGRRERIGGIALVAALFSEHFTPLLQFLKSHPQHSHVKTPANDKGKARDLSHTNSPIRALVLYALGALFALYTIHAAPIIEEDDDDENKEESAAGGGGGRGCLGLLPAPTWAEVNLTPIWRARKRRRENQEASSTSTSTPTPPQPRTRQTQTRSGGPPAPKRRSNWRPPKPLTDPDDIAAAVLSKQRRLEGLSGTIPVHPDEGRVLIAREVYERVVLKMPELLVEWVGEAEVREEDGIGLVDEVVFVLRALCLHERKETGTAAFTHTHTQQTGGVFRILARPPPSRATMSTGVGSDHQAAQHFFGPLWHSSSRFAERVSEAPTSLGGYLVVKIGEMRTFHLALSRADALRLAVAHRIGGFGPIATSFLRERAREHLFRAPPSYDGDGGTEEEREGMIRLAKGEFDVIGMPELSADRGLLVAAEAKAVDAIGSGMRDENPSVAAAAIADGGKERGTAFSPNAVEFVKMFSFGTNLGQHQPQEEGGQGSPTDARFVRVPDSCLSEAQPYVERVLGARARVHCSVRHPSPTHSSLLLLDDNDNDDIGDPLQHSRPQSRHLHTPAAMLDHILGRPSTRLRRAQVLCVLSLGILSLFYGDRDGPRRLQWIRWLNRHAKSFTPWQIVIGTVTAVYAVRNLDHLLGFGAPEPLARMYSRSFYRTTWINTALDAGFATAMPIRPQWLKDILALLFSGYYLVYANEADEKLRKYRAFCTVEMMRETWHKTTNPYIRLATWIHRPQLKIAKEVLLPRPTIGKHASRPTVAWLYFDGDERSLRAQTELILDIPGGGFISMDPRHHEERLRALAKQTRRPVLALNYCKAPEFPFPFALEECYDAYRTLYETRGAVIGMGKLSSSAADLNVSTASAADRLALEKSFRIILSGDSAGGNLATGVMMKIIEYPQPHIQVAYAEQARRAIESQPASLSRSQTGKDRANVPALPKPIAILLAYPSLNFAYSSWMKPEHIRVLRQQSEVNLQTMREESQARLDSAAARPQPGHKPSPGQSPLNPNRSGRRPSLNARVGLPSSLEEERAMQLRAAGVGGSTPEQNADGGAHNKEAQSTRTPRDRALGLVPPSGVPEMVTSPSAILNTFMGKAQSVIRRSTSRSSMKLPSNTASASKDSTASAATSGTTDAKKRPGPKRDRSYSSLAGQAQMHLVERARFAEADPSASEDETASYTIGTFGDEDENRDASAVDSLDEAQRQYHQDVMALTASKMGPSSSAIRNGNASTDGEEDVDGTSSGYNTDHENRAHEEQQKALRAATDAADAKMASARAKRGQRAYGTRLTMTSMAGYFQDRILTQSMMRAMAILYIGPKYQPDFEHDYYLSPIVAPAALLAEFPPCLFVCGEKDPICDDTVVMAGRIREAKTAKKRELERRRAGPSARFGEGLRMSSAKASAPVRDPIEDESPEDWVHMRIIEGWSHGFLQMSALMPEAKEVITFLGVWMSETFEDWNARNGIVSPPAVPTQIYFGENGEKNGGGGGLSASPMLGSSSAAAAGANATDALSKGLQRRPSEGDDDDDEPLSFTTNIARRSPISQNGGGSPLTTGGSPTLRSPGLGAGAGQPRFFGGANGERSTSPMPRASSAQIPAAAGGAAAPTSASSNGKSPVSAPTSLTQSNGNGPAPPPLSSAAGIATSPNQPLPNVGKPSSAGAGGMKPVPAPVRALQESETNGTRITASALANNKGVASGSGSGSGAGTPIRRLSFVTGTQQSEDERERRGSSSNSGGGTALEEKYRSMLVQESDLLQRRRGEAVFGLGDSGAVHDESDEEGEGEAADPSR</sequence>
<feature type="region of interest" description="Disordered" evidence="2">
    <location>
        <begin position="1311"/>
        <end position="1354"/>
    </location>
</feature>
<dbReference type="Pfam" id="PF07859">
    <property type="entry name" value="Abhydrolase_3"/>
    <property type="match status" value="2"/>
</dbReference>
<feature type="compositionally biased region" description="Polar residues" evidence="2">
    <location>
        <begin position="1702"/>
        <end position="1715"/>
    </location>
</feature>
<evidence type="ECO:0000313" key="4">
    <source>
        <dbReference type="EMBL" id="CAD6915663.1"/>
    </source>
</evidence>
<proteinExistence type="predicted"/>
<feature type="region of interest" description="Disordered" evidence="2">
    <location>
        <begin position="1855"/>
        <end position="1879"/>
    </location>
</feature>
<comment type="caution">
    <text evidence="4">The sequence shown here is derived from an EMBL/GenBank/DDBJ whole genome shotgun (WGS) entry which is preliminary data.</text>
</comment>
<feature type="compositionally biased region" description="Low complexity" evidence="2">
    <location>
        <begin position="1681"/>
        <end position="1701"/>
    </location>
</feature>
<evidence type="ECO:0000313" key="5">
    <source>
        <dbReference type="Proteomes" id="UP000836402"/>
    </source>
</evidence>
<feature type="compositionally biased region" description="Polar residues" evidence="2">
    <location>
        <begin position="1766"/>
        <end position="1780"/>
    </location>
</feature>
<feature type="domain" description="Alpha/beta hydrolase fold-3" evidence="3">
    <location>
        <begin position="1389"/>
        <end position="1466"/>
    </location>
</feature>
<dbReference type="EMBL" id="CAJHJG010001881">
    <property type="protein sequence ID" value="CAD6915663.1"/>
    <property type="molecule type" value="Genomic_DNA"/>
</dbReference>
<feature type="region of interest" description="Disordered" evidence="2">
    <location>
        <begin position="180"/>
        <end position="199"/>
    </location>
</feature>
<dbReference type="InterPro" id="IPR013094">
    <property type="entry name" value="AB_hydrolase_3"/>
</dbReference>
<feature type="compositionally biased region" description="Polar residues" evidence="2">
    <location>
        <begin position="1097"/>
        <end position="1106"/>
    </location>
</feature>
<feature type="compositionally biased region" description="Polar residues" evidence="2">
    <location>
        <begin position="1195"/>
        <end position="1209"/>
    </location>
</feature>
<feature type="region of interest" description="Disordered" evidence="2">
    <location>
        <begin position="1134"/>
        <end position="1173"/>
    </location>
</feature>
<feature type="compositionally biased region" description="Basic and acidic residues" evidence="2">
    <location>
        <begin position="1149"/>
        <end position="1164"/>
    </location>
</feature>
<feature type="compositionally biased region" description="Polar residues" evidence="2">
    <location>
        <begin position="1313"/>
        <end position="1326"/>
    </location>
</feature>
<feature type="compositionally biased region" description="Polar residues" evidence="2">
    <location>
        <begin position="1623"/>
        <end position="1636"/>
    </location>
</feature>
<feature type="region of interest" description="Disordered" evidence="2">
    <location>
        <begin position="25"/>
        <end position="48"/>
    </location>
</feature>
<dbReference type="PROSITE" id="PS01174">
    <property type="entry name" value="LIPASE_GDXG_SER"/>
    <property type="match status" value="1"/>
</dbReference>
<dbReference type="Proteomes" id="UP000836402">
    <property type="component" value="Unassembled WGS sequence"/>
</dbReference>
<accession>A0ABN7IP86</accession>
<feature type="compositionally biased region" description="Low complexity" evidence="2">
    <location>
        <begin position="1210"/>
        <end position="1227"/>
    </location>
</feature>
<protein>
    <recommendedName>
        <fullName evidence="3">Alpha/beta hydrolase fold-3 domain-containing protein</fullName>
    </recommendedName>
</protein>
<evidence type="ECO:0000256" key="1">
    <source>
        <dbReference type="PROSITE-ProRule" id="PRU10038"/>
    </source>
</evidence>
<evidence type="ECO:0000259" key="3">
    <source>
        <dbReference type="Pfam" id="PF07859"/>
    </source>
</evidence>
<feature type="region of interest" description="Disordered" evidence="2">
    <location>
        <begin position="223"/>
        <end position="274"/>
    </location>
</feature>
<name>A0ABN7IP86_9BASI</name>